<evidence type="ECO:0000313" key="2">
    <source>
        <dbReference type="Proteomes" id="UP000003477"/>
    </source>
</evidence>
<dbReference type="EMBL" id="AESD01000442">
    <property type="protein sequence ID" value="EHJ12320.1"/>
    <property type="molecule type" value="Genomic_DNA"/>
</dbReference>
<comment type="caution">
    <text evidence="1">The sequence shown here is derived from an EMBL/GenBank/DDBJ whole genome shotgun (WGS) entry which is preliminary data.</text>
</comment>
<feature type="non-terminal residue" evidence="1">
    <location>
        <position position="21"/>
    </location>
</feature>
<proteinExistence type="predicted"/>
<sequence length="21" mass="2467">MFFELIQLPATEANNYCFESV</sequence>
<dbReference type="AlphaFoldDB" id="G5J663"/>
<accession>G5J663</accession>
<dbReference type="Proteomes" id="UP000003477">
    <property type="component" value="Unassembled WGS sequence"/>
</dbReference>
<organism evidence="1 2">
    <name type="scientific">Crocosphaera watsonii WH 0003</name>
    <dbReference type="NCBI Taxonomy" id="423471"/>
    <lineage>
        <taxon>Bacteria</taxon>
        <taxon>Bacillati</taxon>
        <taxon>Cyanobacteriota</taxon>
        <taxon>Cyanophyceae</taxon>
        <taxon>Oscillatoriophycideae</taxon>
        <taxon>Chroococcales</taxon>
        <taxon>Aphanothecaceae</taxon>
        <taxon>Crocosphaera</taxon>
    </lineage>
</organism>
<reference evidence="1 2" key="1">
    <citation type="journal article" date="2011" name="Front. Microbiol.">
        <title>Two Strains of Crocosphaera watsonii with Highly Conserved Genomes are Distinguished by Strain-Specific Features.</title>
        <authorList>
            <person name="Bench S.R."/>
            <person name="Ilikchyan I.N."/>
            <person name="Tripp H.J."/>
            <person name="Zehr J.P."/>
        </authorList>
    </citation>
    <scope>NUCLEOTIDE SEQUENCE [LARGE SCALE GENOMIC DNA]</scope>
    <source>
        <strain evidence="1 2">WH 0003</strain>
    </source>
</reference>
<gene>
    <name evidence="1" type="ORF">CWATWH0003_2967b6</name>
</gene>
<protein>
    <submittedName>
        <fullName evidence="1">Uncharacterized protein</fullName>
    </submittedName>
</protein>
<evidence type="ECO:0000313" key="1">
    <source>
        <dbReference type="EMBL" id="EHJ12320.1"/>
    </source>
</evidence>
<name>G5J663_CROWT</name>